<dbReference type="Pfam" id="PF00496">
    <property type="entry name" value="SBP_bac_5"/>
    <property type="match status" value="1"/>
</dbReference>
<dbReference type="InterPro" id="IPR000914">
    <property type="entry name" value="SBP_5_dom"/>
</dbReference>
<dbReference type="PIRSF" id="PIRSF002741">
    <property type="entry name" value="MppA"/>
    <property type="match status" value="1"/>
</dbReference>
<feature type="chain" id="PRO_5016347984" evidence="3">
    <location>
        <begin position="26"/>
        <end position="531"/>
    </location>
</feature>
<comment type="caution">
    <text evidence="5">The sequence shown here is derived from an EMBL/GenBank/DDBJ whole genome shotgun (WGS) entry which is preliminary data.</text>
</comment>
<dbReference type="Gene3D" id="3.40.190.10">
    <property type="entry name" value="Periplasmic binding protein-like II"/>
    <property type="match status" value="1"/>
</dbReference>
<name>A0A318SNF3_9RHOB</name>
<dbReference type="InterPro" id="IPR039424">
    <property type="entry name" value="SBP_5"/>
</dbReference>
<dbReference type="SUPFAM" id="SSF53850">
    <property type="entry name" value="Periplasmic binding protein-like II"/>
    <property type="match status" value="1"/>
</dbReference>
<organism evidence="5 6">
    <name type="scientific">Pseudoroseicyclus aestuarii</name>
    <dbReference type="NCBI Taxonomy" id="1795041"/>
    <lineage>
        <taxon>Bacteria</taxon>
        <taxon>Pseudomonadati</taxon>
        <taxon>Pseudomonadota</taxon>
        <taxon>Alphaproteobacteria</taxon>
        <taxon>Rhodobacterales</taxon>
        <taxon>Paracoccaceae</taxon>
        <taxon>Pseudoroseicyclus</taxon>
    </lineage>
</organism>
<comment type="subcellular location">
    <subcellularLocation>
        <location evidence="1">Periplasm</location>
    </subcellularLocation>
</comment>
<proteinExistence type="inferred from homology"/>
<dbReference type="Proteomes" id="UP000248311">
    <property type="component" value="Unassembled WGS sequence"/>
</dbReference>
<dbReference type="Gene3D" id="3.10.105.10">
    <property type="entry name" value="Dipeptide-binding Protein, Domain 3"/>
    <property type="match status" value="1"/>
</dbReference>
<protein>
    <submittedName>
        <fullName evidence="5">Peptide/nickel transport system substrate-binding protein</fullName>
    </submittedName>
</protein>
<dbReference type="InterPro" id="IPR030678">
    <property type="entry name" value="Peptide/Ni-bd"/>
</dbReference>
<gene>
    <name evidence="5" type="ORF">DFP88_104120</name>
</gene>
<dbReference type="AlphaFoldDB" id="A0A318SNF3"/>
<dbReference type="GO" id="GO:1904680">
    <property type="term" value="F:peptide transmembrane transporter activity"/>
    <property type="evidence" value="ECO:0007669"/>
    <property type="project" value="TreeGrafter"/>
</dbReference>
<evidence type="ECO:0000256" key="2">
    <source>
        <dbReference type="ARBA" id="ARBA00005695"/>
    </source>
</evidence>
<evidence type="ECO:0000313" key="6">
    <source>
        <dbReference type="Proteomes" id="UP000248311"/>
    </source>
</evidence>
<dbReference type="CDD" id="cd08512">
    <property type="entry name" value="PBP2_NikA_DppA_OppA_like_7"/>
    <property type="match status" value="1"/>
</dbReference>
<dbReference type="GO" id="GO:0030288">
    <property type="term" value="C:outer membrane-bounded periplasmic space"/>
    <property type="evidence" value="ECO:0007669"/>
    <property type="project" value="UniProtKB-ARBA"/>
</dbReference>
<evidence type="ECO:0000313" key="5">
    <source>
        <dbReference type="EMBL" id="PYE82364.1"/>
    </source>
</evidence>
<dbReference type="PANTHER" id="PTHR30290:SF34">
    <property type="entry name" value="ABC TRANSPORTER, PERIPLASMIC OLIGO-PEPTIDE BINDING PROTEIN, PUTATIVE-RELATED"/>
    <property type="match status" value="1"/>
</dbReference>
<dbReference type="EMBL" id="QJTE01000004">
    <property type="protein sequence ID" value="PYE82364.1"/>
    <property type="molecule type" value="Genomic_DNA"/>
</dbReference>
<evidence type="ECO:0000256" key="3">
    <source>
        <dbReference type="SAM" id="SignalP"/>
    </source>
</evidence>
<keyword evidence="6" id="KW-1185">Reference proteome</keyword>
<evidence type="ECO:0000259" key="4">
    <source>
        <dbReference type="Pfam" id="PF00496"/>
    </source>
</evidence>
<keyword evidence="3" id="KW-0732">Signal</keyword>
<dbReference type="Gene3D" id="3.90.76.10">
    <property type="entry name" value="Dipeptide-binding Protein, Domain 1"/>
    <property type="match status" value="1"/>
</dbReference>
<dbReference type="PANTHER" id="PTHR30290">
    <property type="entry name" value="PERIPLASMIC BINDING COMPONENT OF ABC TRANSPORTER"/>
    <property type="match status" value="1"/>
</dbReference>
<sequence length="531" mass="57844">MMHRSGLKAAAIAALMGATAMPALADTPPNMLIVASAIDDLITLDPAEAFEFSAGDVVDNVYEKLVSFDPTDLEAGYQPSLAESWEVSEDGTEITFTLAEDHVFASGNPVTANDAAYSLQRAVKLDKTPSFILTQFGFTADNVEERITAPDETTLVLTLDQPYAVSFVLNCLTATIASVVDSETVMANAGDDMGNTWLRNNSAGSGPYMLQSWTPDESYILQANENYSGEAPALPRIVVQHIPESATQRLQLERGDIDVARDLSPSDIAGIEGSEDIKVMDELRGRIQYWGANQKSDVLSNPQVIEAMKWATDYQGMADSFLSGQYNVHQAFLPETFLGAMTDTPYSFDIEKAQALMDESGVEDAAISMEVRDDQIDLGIAQSLQNTWGQIGIEVELNVGTGAQTLDVYRSRQHDIYLGAWGPDYPDPNTNAGTFAYNPDNSDEAQLTGLLAWRNAWAVPEAMNEATQAAVTEQDTEARAEQYMALQEEFAQTAPFGIMFQQVEQNAMRSEVEGWVAGGSITSVFYWAVSK</sequence>
<comment type="similarity">
    <text evidence="2">Belongs to the bacterial solute-binding protein 5 family.</text>
</comment>
<feature type="signal peptide" evidence="3">
    <location>
        <begin position="1"/>
        <end position="25"/>
    </location>
</feature>
<feature type="domain" description="Solute-binding protein family 5" evidence="4">
    <location>
        <begin position="77"/>
        <end position="441"/>
    </location>
</feature>
<dbReference type="RefSeq" id="WP_181418639.1">
    <property type="nucleotide sequence ID" value="NZ_QJTE01000004.1"/>
</dbReference>
<evidence type="ECO:0000256" key="1">
    <source>
        <dbReference type="ARBA" id="ARBA00004418"/>
    </source>
</evidence>
<reference evidence="5 6" key="1">
    <citation type="submission" date="2018-06" db="EMBL/GenBank/DDBJ databases">
        <title>Genomic Encyclopedia of Type Strains, Phase III (KMG-III): the genomes of soil and plant-associated and newly described type strains.</title>
        <authorList>
            <person name="Whitman W."/>
        </authorList>
    </citation>
    <scope>NUCLEOTIDE SEQUENCE [LARGE SCALE GENOMIC DNA]</scope>
    <source>
        <strain evidence="5 6">CECT 9025</strain>
    </source>
</reference>
<dbReference type="GO" id="GO:0043190">
    <property type="term" value="C:ATP-binding cassette (ABC) transporter complex"/>
    <property type="evidence" value="ECO:0007669"/>
    <property type="project" value="InterPro"/>
</dbReference>
<dbReference type="GO" id="GO:0015833">
    <property type="term" value="P:peptide transport"/>
    <property type="evidence" value="ECO:0007669"/>
    <property type="project" value="TreeGrafter"/>
</dbReference>
<accession>A0A318SNF3</accession>